<organism evidence="4 5">
    <name type="scientific">Boothiomyces macroporosus</name>
    <dbReference type="NCBI Taxonomy" id="261099"/>
    <lineage>
        <taxon>Eukaryota</taxon>
        <taxon>Fungi</taxon>
        <taxon>Fungi incertae sedis</taxon>
        <taxon>Chytridiomycota</taxon>
        <taxon>Chytridiomycota incertae sedis</taxon>
        <taxon>Chytridiomycetes</taxon>
        <taxon>Rhizophydiales</taxon>
        <taxon>Terramycetaceae</taxon>
        <taxon>Boothiomyces</taxon>
    </lineage>
</organism>
<keyword evidence="2" id="KW-0812">Transmembrane</keyword>
<keyword evidence="2" id="KW-0472">Membrane</keyword>
<keyword evidence="3" id="KW-0732">Signal</keyword>
<dbReference type="AlphaFoldDB" id="A0AAD5UKF5"/>
<evidence type="ECO:0000313" key="4">
    <source>
        <dbReference type="EMBL" id="KAJ3257684.1"/>
    </source>
</evidence>
<gene>
    <name evidence="4" type="ORF">HK103_004311</name>
</gene>
<feature type="chain" id="PRO_5042220352" evidence="3">
    <location>
        <begin position="17"/>
        <end position="231"/>
    </location>
</feature>
<feature type="transmembrane region" description="Helical" evidence="2">
    <location>
        <begin position="130"/>
        <end position="154"/>
    </location>
</feature>
<keyword evidence="5" id="KW-1185">Reference proteome</keyword>
<evidence type="ECO:0000256" key="2">
    <source>
        <dbReference type="SAM" id="Phobius"/>
    </source>
</evidence>
<sequence length="231" mass="24633">MHIQVATCLLFQLVAALKTTAKPPVKTPFLPIPVNPTGIQLGFLHTTRPAPTTTTTEAPPVTITQIEVIPPVPTITSTTSSTQTTLVPTLANRLVSNPTPTDIPANFAPGSNLTLPNTPDSSHSETPSSAIAAGIIFAIVGSVALALVSFFVIGPKKQTVAVNRPRGPKTFPPPPPLPVYKPDLEKFKAKDSLHVPPSIKMAPRQSVLQLEPHEKSFSIVTQETEIERVQD</sequence>
<feature type="compositionally biased region" description="Polar residues" evidence="1">
    <location>
        <begin position="109"/>
        <end position="127"/>
    </location>
</feature>
<keyword evidence="2" id="KW-1133">Transmembrane helix</keyword>
<feature type="signal peptide" evidence="3">
    <location>
        <begin position="1"/>
        <end position="16"/>
    </location>
</feature>
<proteinExistence type="predicted"/>
<evidence type="ECO:0000256" key="1">
    <source>
        <dbReference type="SAM" id="MobiDB-lite"/>
    </source>
</evidence>
<evidence type="ECO:0000256" key="3">
    <source>
        <dbReference type="SAM" id="SignalP"/>
    </source>
</evidence>
<dbReference type="Proteomes" id="UP001210925">
    <property type="component" value="Unassembled WGS sequence"/>
</dbReference>
<evidence type="ECO:0000313" key="5">
    <source>
        <dbReference type="Proteomes" id="UP001210925"/>
    </source>
</evidence>
<feature type="region of interest" description="Disordered" evidence="1">
    <location>
        <begin position="102"/>
        <end position="127"/>
    </location>
</feature>
<protein>
    <submittedName>
        <fullName evidence="4">Uncharacterized protein</fullName>
    </submittedName>
</protein>
<name>A0AAD5UKF5_9FUNG</name>
<dbReference type="EMBL" id="JADGKB010000035">
    <property type="protein sequence ID" value="KAJ3257684.1"/>
    <property type="molecule type" value="Genomic_DNA"/>
</dbReference>
<accession>A0AAD5UKF5</accession>
<reference evidence="4" key="1">
    <citation type="submission" date="2020-05" db="EMBL/GenBank/DDBJ databases">
        <title>Phylogenomic resolution of chytrid fungi.</title>
        <authorList>
            <person name="Stajich J.E."/>
            <person name="Amses K."/>
            <person name="Simmons R."/>
            <person name="Seto K."/>
            <person name="Myers J."/>
            <person name="Bonds A."/>
            <person name="Quandt C.A."/>
            <person name="Barry K."/>
            <person name="Liu P."/>
            <person name="Grigoriev I."/>
            <person name="Longcore J.E."/>
            <person name="James T.Y."/>
        </authorList>
    </citation>
    <scope>NUCLEOTIDE SEQUENCE</scope>
    <source>
        <strain evidence="4">PLAUS21</strain>
    </source>
</reference>
<comment type="caution">
    <text evidence="4">The sequence shown here is derived from an EMBL/GenBank/DDBJ whole genome shotgun (WGS) entry which is preliminary data.</text>
</comment>